<sequence length="360" mass="38280">MRVLIPMLALAALLIPRPDPLGASEMEDLARITAEWLASPHAERGAQAFTHWDADGAVPEECATCHSGPGFVDFLGADGTQAGVVDHPAPTGAPVDCVACHTGAAMALRTVTFPSGVSVPDWDDAAVCATCHQGRMSGDGVDAAVAGMGDDDVSPDLAFQNIHYRASAATMLGGVVRGGYQYAGKTYAGRFEHVRRFDTCTECHGPHSTAVTFDGCTDCHSGLTSPREIRTGRRDFDGDGDRAEGIHGEILTLYARLGEAIGAYGESVAGAPIVYAAERYPYFFADTDADGMADDDEAVFGNCYQSWTPRLLRAAYNYQLVGKDPGGYAHNPRYVLQLLFDSLQSLSAAIELDMSAYSRP</sequence>
<reference evidence="1" key="1">
    <citation type="submission" date="2020-12" db="EMBL/GenBank/DDBJ databases">
        <title>Bacterial taxonomy.</title>
        <authorList>
            <person name="Pan X."/>
        </authorList>
    </citation>
    <scope>NUCLEOTIDE SEQUENCE</scope>
    <source>
        <strain evidence="1">KCTC 52957</strain>
    </source>
</reference>
<dbReference type="Gene3D" id="1.10.1130.10">
    <property type="entry name" value="Flavocytochrome C3, Chain A"/>
    <property type="match status" value="1"/>
</dbReference>
<gene>
    <name evidence="1" type="ORF">ILP92_13240</name>
</gene>
<dbReference type="RefSeq" id="WP_198916887.1">
    <property type="nucleotide sequence ID" value="NZ_JAEKPD010000013.1"/>
</dbReference>
<evidence type="ECO:0000313" key="2">
    <source>
        <dbReference type="Proteomes" id="UP000642488"/>
    </source>
</evidence>
<protein>
    <submittedName>
        <fullName evidence="1">Polyheme membrane-associated cytochrome C</fullName>
    </submittedName>
</protein>
<dbReference type="EMBL" id="JAEKPD010000013">
    <property type="protein sequence ID" value="MBJ3763716.1"/>
    <property type="molecule type" value="Genomic_DNA"/>
</dbReference>
<comment type="caution">
    <text evidence="1">The sequence shown here is derived from an EMBL/GenBank/DDBJ whole genome shotgun (WGS) entry which is preliminary data.</text>
</comment>
<dbReference type="Proteomes" id="UP000642488">
    <property type="component" value="Unassembled WGS sequence"/>
</dbReference>
<dbReference type="InterPro" id="IPR036280">
    <property type="entry name" value="Multihaem_cyt_sf"/>
</dbReference>
<name>A0A934IDM8_9RHOB</name>
<organism evidence="1 2">
    <name type="scientific">Palleronia pontilimi</name>
    <dbReference type="NCBI Taxonomy" id="1964209"/>
    <lineage>
        <taxon>Bacteria</taxon>
        <taxon>Pseudomonadati</taxon>
        <taxon>Pseudomonadota</taxon>
        <taxon>Alphaproteobacteria</taxon>
        <taxon>Rhodobacterales</taxon>
        <taxon>Roseobacteraceae</taxon>
        <taxon>Palleronia</taxon>
    </lineage>
</organism>
<dbReference type="AlphaFoldDB" id="A0A934IDM8"/>
<proteinExistence type="predicted"/>
<keyword evidence="2" id="KW-1185">Reference proteome</keyword>
<evidence type="ECO:0000313" key="1">
    <source>
        <dbReference type="EMBL" id="MBJ3763716.1"/>
    </source>
</evidence>
<accession>A0A934IDM8</accession>
<dbReference type="SUPFAM" id="SSF48695">
    <property type="entry name" value="Multiheme cytochromes"/>
    <property type="match status" value="1"/>
</dbReference>